<evidence type="ECO:0000313" key="9">
    <source>
        <dbReference type="EMBL" id="KAF3771338.1"/>
    </source>
</evidence>
<name>A0A9P4YEB4_CRYP1</name>
<feature type="transmembrane region" description="Helical" evidence="7">
    <location>
        <begin position="82"/>
        <end position="106"/>
    </location>
</feature>
<reference evidence="9" key="1">
    <citation type="journal article" date="2020" name="Phytopathology">
        <title>Genome sequence of the chestnut blight fungus Cryphonectria parasitica EP155: A fundamental resource for an archetypical invasive plant pathogen.</title>
        <authorList>
            <person name="Crouch J.A."/>
            <person name="Dawe A."/>
            <person name="Aerts A."/>
            <person name="Barry K."/>
            <person name="Churchill A.C.L."/>
            <person name="Grimwood J."/>
            <person name="Hillman B."/>
            <person name="Milgroom M.G."/>
            <person name="Pangilinan J."/>
            <person name="Smith M."/>
            <person name="Salamov A."/>
            <person name="Schmutz J."/>
            <person name="Yadav J."/>
            <person name="Grigoriev I.V."/>
            <person name="Nuss D."/>
        </authorList>
    </citation>
    <scope>NUCLEOTIDE SEQUENCE</scope>
    <source>
        <strain evidence="9">EP155</strain>
    </source>
</reference>
<dbReference type="RefSeq" id="XP_040782299.1">
    <property type="nucleotide sequence ID" value="XM_040919320.1"/>
</dbReference>
<feature type="region of interest" description="Disordered" evidence="6">
    <location>
        <begin position="265"/>
        <end position="300"/>
    </location>
</feature>
<evidence type="ECO:0000256" key="1">
    <source>
        <dbReference type="ARBA" id="ARBA00004141"/>
    </source>
</evidence>
<evidence type="ECO:0000259" key="8">
    <source>
        <dbReference type="Pfam" id="PF20684"/>
    </source>
</evidence>
<dbReference type="InterPro" id="IPR052337">
    <property type="entry name" value="SAT4-like"/>
</dbReference>
<dbReference type="AlphaFoldDB" id="A0A9P4YEB4"/>
<dbReference type="GeneID" id="63836449"/>
<dbReference type="Proteomes" id="UP000803844">
    <property type="component" value="Unassembled WGS sequence"/>
</dbReference>
<proteinExistence type="inferred from homology"/>
<keyword evidence="2 7" id="KW-0812">Transmembrane</keyword>
<gene>
    <name evidence="9" type="ORF">M406DRAFT_31482</name>
</gene>
<protein>
    <recommendedName>
        <fullName evidence="8">Rhodopsin domain-containing protein</fullName>
    </recommendedName>
</protein>
<comment type="caution">
    <text evidence="9">The sequence shown here is derived from an EMBL/GenBank/DDBJ whole genome shotgun (WGS) entry which is preliminary data.</text>
</comment>
<feature type="transmembrane region" description="Helical" evidence="7">
    <location>
        <begin position="159"/>
        <end position="183"/>
    </location>
</feature>
<feature type="transmembrane region" description="Helical" evidence="7">
    <location>
        <begin position="6"/>
        <end position="27"/>
    </location>
</feature>
<comment type="subcellular location">
    <subcellularLocation>
        <location evidence="1">Membrane</location>
        <topology evidence="1">Multi-pass membrane protein</topology>
    </subcellularLocation>
</comment>
<evidence type="ECO:0000256" key="5">
    <source>
        <dbReference type="ARBA" id="ARBA00038359"/>
    </source>
</evidence>
<accession>A0A9P4YEB4</accession>
<organism evidence="9 10">
    <name type="scientific">Cryphonectria parasitica (strain ATCC 38755 / EP155)</name>
    <dbReference type="NCBI Taxonomy" id="660469"/>
    <lineage>
        <taxon>Eukaryota</taxon>
        <taxon>Fungi</taxon>
        <taxon>Dikarya</taxon>
        <taxon>Ascomycota</taxon>
        <taxon>Pezizomycotina</taxon>
        <taxon>Sordariomycetes</taxon>
        <taxon>Sordariomycetidae</taxon>
        <taxon>Diaporthales</taxon>
        <taxon>Cryphonectriaceae</taxon>
        <taxon>Cryphonectria-Endothia species complex</taxon>
        <taxon>Cryphonectria</taxon>
    </lineage>
</organism>
<evidence type="ECO:0000313" key="10">
    <source>
        <dbReference type="Proteomes" id="UP000803844"/>
    </source>
</evidence>
<feature type="transmembrane region" description="Helical" evidence="7">
    <location>
        <begin position="236"/>
        <end position="258"/>
    </location>
</feature>
<evidence type="ECO:0000256" key="6">
    <source>
        <dbReference type="SAM" id="MobiDB-lite"/>
    </source>
</evidence>
<dbReference type="Pfam" id="PF20684">
    <property type="entry name" value="Fung_rhodopsin"/>
    <property type="match status" value="1"/>
</dbReference>
<feature type="transmembrane region" description="Helical" evidence="7">
    <location>
        <begin position="39"/>
        <end position="62"/>
    </location>
</feature>
<feature type="domain" description="Rhodopsin" evidence="8">
    <location>
        <begin position="23"/>
        <end position="260"/>
    </location>
</feature>
<feature type="transmembrane region" description="Helical" evidence="7">
    <location>
        <begin position="118"/>
        <end position="147"/>
    </location>
</feature>
<sequence length="300" mass="33736">SWQKNIMACAVATWVIAAVFVGLRFYLRGHILHVLGWEDWVILLALVFSAAHSAGYITDAYFGLGRHAASLSAAELQTVTEIYWFALLWFAITVFVTKVSILLLYMRTLTHTWVQKTLKYLMAMVVLTSITGLGLIFTSCIPLQAYWDASIKSAYCHSIQAYYAILGIQLGMDFFTFLLPLPVIWSMKAPKDQRVMLLMLFSFGFFICVVSIIRLTELTSTRHDVDYTYDSATIDYWSMIEANTGIACACIMTMKPLFRRIVPGSTTRRGETTQDPLGFGNQGFQNTINPPTIGSKPSRP</sequence>
<feature type="non-terminal residue" evidence="9">
    <location>
        <position position="1"/>
    </location>
</feature>
<comment type="similarity">
    <text evidence="5">Belongs to the SAT4 family.</text>
</comment>
<feature type="transmembrane region" description="Helical" evidence="7">
    <location>
        <begin position="195"/>
        <end position="216"/>
    </location>
</feature>
<dbReference type="OrthoDB" id="3648173at2759"/>
<keyword evidence="10" id="KW-1185">Reference proteome</keyword>
<dbReference type="InterPro" id="IPR049326">
    <property type="entry name" value="Rhodopsin_dom_fungi"/>
</dbReference>
<feature type="non-terminal residue" evidence="9">
    <location>
        <position position="300"/>
    </location>
</feature>
<evidence type="ECO:0000256" key="4">
    <source>
        <dbReference type="ARBA" id="ARBA00023136"/>
    </source>
</evidence>
<keyword evidence="4 7" id="KW-0472">Membrane</keyword>
<dbReference type="PANTHER" id="PTHR33048:SF47">
    <property type="entry name" value="INTEGRAL MEMBRANE PROTEIN-RELATED"/>
    <property type="match status" value="1"/>
</dbReference>
<keyword evidence="3 7" id="KW-1133">Transmembrane helix</keyword>
<dbReference type="EMBL" id="MU032344">
    <property type="protein sequence ID" value="KAF3771338.1"/>
    <property type="molecule type" value="Genomic_DNA"/>
</dbReference>
<dbReference type="PANTHER" id="PTHR33048">
    <property type="entry name" value="PTH11-LIKE INTEGRAL MEMBRANE PROTEIN (AFU_ORTHOLOGUE AFUA_5G11245)"/>
    <property type="match status" value="1"/>
</dbReference>
<feature type="compositionally biased region" description="Polar residues" evidence="6">
    <location>
        <begin position="282"/>
        <end position="292"/>
    </location>
</feature>
<dbReference type="GO" id="GO:0016020">
    <property type="term" value="C:membrane"/>
    <property type="evidence" value="ECO:0007669"/>
    <property type="project" value="UniProtKB-SubCell"/>
</dbReference>
<evidence type="ECO:0000256" key="7">
    <source>
        <dbReference type="SAM" id="Phobius"/>
    </source>
</evidence>
<evidence type="ECO:0000256" key="2">
    <source>
        <dbReference type="ARBA" id="ARBA00022692"/>
    </source>
</evidence>
<evidence type="ECO:0000256" key="3">
    <source>
        <dbReference type="ARBA" id="ARBA00022989"/>
    </source>
</evidence>